<accession>A0ABU0VVF0</accession>
<dbReference type="InterPro" id="IPR008928">
    <property type="entry name" value="6-hairpin_glycosidase_sf"/>
</dbReference>
<evidence type="ECO:0000313" key="4">
    <source>
        <dbReference type="Proteomes" id="UP001239680"/>
    </source>
</evidence>
<evidence type="ECO:0000256" key="1">
    <source>
        <dbReference type="ARBA" id="ARBA00008558"/>
    </source>
</evidence>
<dbReference type="RefSeq" id="WP_306679355.1">
    <property type="nucleotide sequence ID" value="NZ_JAVDBT010000004.1"/>
</dbReference>
<proteinExistence type="inferred from homology"/>
<dbReference type="Pfam" id="PF07221">
    <property type="entry name" value="GlcNAc_2-epim"/>
    <property type="match status" value="1"/>
</dbReference>
<reference evidence="3 4" key="1">
    <citation type="submission" date="2023-08" db="EMBL/GenBank/DDBJ databases">
        <title>Characterization of two Paracoccaceae strains isolated from Phycosphere and proposal of Xinfangfangia lacusdiani sp. nov.</title>
        <authorList>
            <person name="Deng Y."/>
            <person name="Zhang Y.Q."/>
        </authorList>
    </citation>
    <scope>NUCLEOTIDE SEQUENCE [LARGE SCALE GENOMIC DNA]</scope>
    <source>
        <strain evidence="3 4">CPCC 101601</strain>
    </source>
</reference>
<dbReference type="EMBL" id="JAVDBT010000004">
    <property type="protein sequence ID" value="MDQ2065658.1"/>
    <property type="molecule type" value="Genomic_DNA"/>
</dbReference>
<organism evidence="3 4">
    <name type="scientific">Pseudogemmobacter lacusdianii</name>
    <dbReference type="NCBI Taxonomy" id="3069608"/>
    <lineage>
        <taxon>Bacteria</taxon>
        <taxon>Pseudomonadati</taxon>
        <taxon>Pseudomonadota</taxon>
        <taxon>Alphaproteobacteria</taxon>
        <taxon>Rhodobacterales</taxon>
        <taxon>Paracoccaceae</taxon>
        <taxon>Pseudogemmobacter</taxon>
    </lineage>
</organism>
<evidence type="ECO:0000256" key="2">
    <source>
        <dbReference type="ARBA" id="ARBA00023235"/>
    </source>
</evidence>
<comment type="caution">
    <text evidence="3">The sequence shown here is derived from an EMBL/GenBank/DDBJ whole genome shotgun (WGS) entry which is preliminary data.</text>
</comment>
<keyword evidence="2" id="KW-0413">Isomerase</keyword>
<dbReference type="Proteomes" id="UP001239680">
    <property type="component" value="Unassembled WGS sequence"/>
</dbReference>
<dbReference type="SUPFAM" id="SSF48208">
    <property type="entry name" value="Six-hairpin glycosidases"/>
    <property type="match status" value="1"/>
</dbReference>
<dbReference type="PANTHER" id="PTHR15108">
    <property type="entry name" value="N-ACYLGLUCOSAMINE-2-EPIMERASE"/>
    <property type="match status" value="1"/>
</dbReference>
<dbReference type="Gene3D" id="1.50.10.10">
    <property type="match status" value="1"/>
</dbReference>
<evidence type="ECO:0000313" key="3">
    <source>
        <dbReference type="EMBL" id="MDQ2065658.1"/>
    </source>
</evidence>
<dbReference type="InterPro" id="IPR010819">
    <property type="entry name" value="AGE/CE"/>
</dbReference>
<gene>
    <name evidence="3" type="ORF">Q9295_04690</name>
</gene>
<name>A0ABU0VVF0_9RHOB</name>
<protein>
    <submittedName>
        <fullName evidence="3">AGE family epimerase/isomerase</fullName>
    </submittedName>
</protein>
<sequence>MKLEIFDADLRNWLLAHALPLWAGYGVDHHFGGYHERLSFDLTPLEAPHRARLTARQIYCFVRGAELGWQGPASDLVAHGLSFLNRHLLTPEDRVVMAVDPATGLAVPGHDNYDVAFVLFALAVAARSRADVTALSARARRIAQRLSADYAHPLGGYQETAPATSPLRANPHMHLLEAFLEWAEGDHDADGFWHGKAAEIIGLAQQRMLLPSGAMPELFDLAWQPLGPPGNPLIEPGHQFEWGWLLARWARLCGDASAFDAALRLIRIGEDHGICQQRGVAINAVDGDFAPRDAQAKLWPQTERVKAWAELATSPFASAQIKSEARARLLPALAGLRAFLITGPPQCLGLWREVMRTDGTFINEPVRASSFYHLICALQVILPHRAIGR</sequence>
<keyword evidence="4" id="KW-1185">Reference proteome</keyword>
<comment type="similarity">
    <text evidence="1">Belongs to the N-acylglucosamine 2-epimerase family.</text>
</comment>
<dbReference type="InterPro" id="IPR012341">
    <property type="entry name" value="6hp_glycosidase-like_sf"/>
</dbReference>